<keyword evidence="7" id="KW-0449">Lipoprotein</keyword>
<keyword evidence="5 10" id="KW-0472">Membrane</keyword>
<keyword evidence="4 10" id="KW-1133">Transmembrane helix</keyword>
<keyword evidence="14" id="KW-1185">Reference proteome</keyword>
<dbReference type="GO" id="GO:0016020">
    <property type="term" value="C:membrane"/>
    <property type="evidence" value="ECO:0007669"/>
    <property type="project" value="UniProtKB-SubCell"/>
</dbReference>
<feature type="region of interest" description="Disordered" evidence="11">
    <location>
        <begin position="271"/>
        <end position="304"/>
    </location>
</feature>
<feature type="region of interest" description="Disordered" evidence="11">
    <location>
        <begin position="123"/>
        <end position="226"/>
    </location>
</feature>
<evidence type="ECO:0000256" key="4">
    <source>
        <dbReference type="ARBA" id="ARBA00022989"/>
    </source>
</evidence>
<feature type="transmembrane region" description="Helical" evidence="10">
    <location>
        <begin position="444"/>
        <end position="466"/>
    </location>
</feature>
<keyword evidence="2 10" id="KW-0808">Transferase</keyword>
<protein>
    <recommendedName>
        <fullName evidence="10">Palmitoyltransferase</fullName>
        <ecNumber evidence="10">2.3.1.225</ecNumber>
    </recommendedName>
</protein>
<dbReference type="InterPro" id="IPR001594">
    <property type="entry name" value="Palmitoyltrfase_DHHC"/>
</dbReference>
<keyword evidence="3 10" id="KW-0812">Transmembrane</keyword>
<evidence type="ECO:0000256" key="9">
    <source>
        <dbReference type="ARBA" id="ARBA00048048"/>
    </source>
</evidence>
<dbReference type="EC" id="2.3.1.225" evidence="10"/>
<name>A0A5C3LU25_9AGAR</name>
<dbReference type="InterPro" id="IPR039859">
    <property type="entry name" value="PFA4/ZDH16/20/ERF2-like"/>
</dbReference>
<dbReference type="PROSITE" id="PS50216">
    <property type="entry name" value="DHHC"/>
    <property type="match status" value="1"/>
</dbReference>
<evidence type="ECO:0000256" key="6">
    <source>
        <dbReference type="ARBA" id="ARBA00023139"/>
    </source>
</evidence>
<organism evidence="13 14">
    <name type="scientific">Crucibulum laeve</name>
    <dbReference type="NCBI Taxonomy" id="68775"/>
    <lineage>
        <taxon>Eukaryota</taxon>
        <taxon>Fungi</taxon>
        <taxon>Dikarya</taxon>
        <taxon>Basidiomycota</taxon>
        <taxon>Agaricomycotina</taxon>
        <taxon>Agaricomycetes</taxon>
        <taxon>Agaricomycetidae</taxon>
        <taxon>Agaricales</taxon>
        <taxon>Agaricineae</taxon>
        <taxon>Nidulariaceae</taxon>
        <taxon>Crucibulum</taxon>
    </lineage>
</organism>
<feature type="compositionally biased region" description="Basic residues" evidence="11">
    <location>
        <begin position="364"/>
        <end position="373"/>
    </location>
</feature>
<evidence type="ECO:0000256" key="5">
    <source>
        <dbReference type="ARBA" id="ARBA00023136"/>
    </source>
</evidence>
<dbReference type="GO" id="GO:0019706">
    <property type="term" value="F:protein-cysteine S-palmitoyltransferase activity"/>
    <property type="evidence" value="ECO:0007669"/>
    <property type="project" value="UniProtKB-EC"/>
</dbReference>
<evidence type="ECO:0000256" key="2">
    <source>
        <dbReference type="ARBA" id="ARBA00022679"/>
    </source>
</evidence>
<feature type="compositionally biased region" description="Polar residues" evidence="11">
    <location>
        <begin position="274"/>
        <end position="288"/>
    </location>
</feature>
<gene>
    <name evidence="13" type="ORF">BDQ12DRAFT_687235</name>
</gene>
<feature type="compositionally biased region" description="Basic and acidic residues" evidence="11">
    <location>
        <begin position="135"/>
        <end position="157"/>
    </location>
</feature>
<dbReference type="Proteomes" id="UP000308652">
    <property type="component" value="Unassembled WGS sequence"/>
</dbReference>
<evidence type="ECO:0000256" key="1">
    <source>
        <dbReference type="ARBA" id="ARBA00004141"/>
    </source>
</evidence>
<dbReference type="PANTHER" id="PTHR12246">
    <property type="entry name" value="PALMITOYLTRANSFERASE ZDHHC16"/>
    <property type="match status" value="1"/>
</dbReference>
<comment type="similarity">
    <text evidence="10">Belongs to the DHHC palmitoyltransferase family.</text>
</comment>
<evidence type="ECO:0000256" key="8">
    <source>
        <dbReference type="ARBA" id="ARBA00023315"/>
    </source>
</evidence>
<keyword evidence="8 10" id="KW-0012">Acyltransferase</keyword>
<comment type="domain">
    <text evidence="10">The DHHC domain is required for palmitoyltransferase activity.</text>
</comment>
<feature type="compositionally biased region" description="Low complexity" evidence="11">
    <location>
        <begin position="330"/>
        <end position="342"/>
    </location>
</feature>
<dbReference type="AlphaFoldDB" id="A0A5C3LU25"/>
<evidence type="ECO:0000256" key="11">
    <source>
        <dbReference type="SAM" id="MobiDB-lite"/>
    </source>
</evidence>
<comment type="subcellular location">
    <subcellularLocation>
        <location evidence="1">Membrane</location>
        <topology evidence="1">Multi-pass membrane protein</topology>
    </subcellularLocation>
</comment>
<comment type="catalytic activity">
    <reaction evidence="9 10">
        <text>L-cysteinyl-[protein] + hexadecanoyl-CoA = S-hexadecanoyl-L-cysteinyl-[protein] + CoA</text>
        <dbReference type="Rhea" id="RHEA:36683"/>
        <dbReference type="Rhea" id="RHEA-COMP:10131"/>
        <dbReference type="Rhea" id="RHEA-COMP:11032"/>
        <dbReference type="ChEBI" id="CHEBI:29950"/>
        <dbReference type="ChEBI" id="CHEBI:57287"/>
        <dbReference type="ChEBI" id="CHEBI:57379"/>
        <dbReference type="ChEBI" id="CHEBI:74151"/>
        <dbReference type="EC" id="2.3.1.225"/>
    </reaction>
</comment>
<evidence type="ECO:0000259" key="12">
    <source>
        <dbReference type="Pfam" id="PF01529"/>
    </source>
</evidence>
<feature type="region of interest" description="Disordered" evidence="11">
    <location>
        <begin position="330"/>
        <end position="391"/>
    </location>
</feature>
<evidence type="ECO:0000256" key="7">
    <source>
        <dbReference type="ARBA" id="ARBA00023288"/>
    </source>
</evidence>
<reference evidence="13 14" key="1">
    <citation type="journal article" date="2019" name="Nat. Ecol. Evol.">
        <title>Megaphylogeny resolves global patterns of mushroom evolution.</title>
        <authorList>
            <person name="Varga T."/>
            <person name="Krizsan K."/>
            <person name="Foldi C."/>
            <person name="Dima B."/>
            <person name="Sanchez-Garcia M."/>
            <person name="Sanchez-Ramirez S."/>
            <person name="Szollosi G.J."/>
            <person name="Szarkandi J.G."/>
            <person name="Papp V."/>
            <person name="Albert L."/>
            <person name="Andreopoulos W."/>
            <person name="Angelini C."/>
            <person name="Antonin V."/>
            <person name="Barry K.W."/>
            <person name="Bougher N.L."/>
            <person name="Buchanan P."/>
            <person name="Buyck B."/>
            <person name="Bense V."/>
            <person name="Catcheside P."/>
            <person name="Chovatia M."/>
            <person name="Cooper J."/>
            <person name="Damon W."/>
            <person name="Desjardin D."/>
            <person name="Finy P."/>
            <person name="Geml J."/>
            <person name="Haridas S."/>
            <person name="Hughes K."/>
            <person name="Justo A."/>
            <person name="Karasinski D."/>
            <person name="Kautmanova I."/>
            <person name="Kiss B."/>
            <person name="Kocsube S."/>
            <person name="Kotiranta H."/>
            <person name="LaButti K.M."/>
            <person name="Lechner B.E."/>
            <person name="Liimatainen K."/>
            <person name="Lipzen A."/>
            <person name="Lukacs Z."/>
            <person name="Mihaltcheva S."/>
            <person name="Morgado L.N."/>
            <person name="Niskanen T."/>
            <person name="Noordeloos M.E."/>
            <person name="Ohm R.A."/>
            <person name="Ortiz-Santana B."/>
            <person name="Ovrebo C."/>
            <person name="Racz N."/>
            <person name="Riley R."/>
            <person name="Savchenko A."/>
            <person name="Shiryaev A."/>
            <person name="Soop K."/>
            <person name="Spirin V."/>
            <person name="Szebenyi C."/>
            <person name="Tomsovsky M."/>
            <person name="Tulloss R.E."/>
            <person name="Uehling J."/>
            <person name="Grigoriev I.V."/>
            <person name="Vagvolgyi C."/>
            <person name="Papp T."/>
            <person name="Martin F.M."/>
            <person name="Miettinen O."/>
            <person name="Hibbett D.S."/>
            <person name="Nagy L.G."/>
        </authorList>
    </citation>
    <scope>NUCLEOTIDE SEQUENCE [LARGE SCALE GENOMIC DNA]</scope>
    <source>
        <strain evidence="13 14">CBS 166.37</strain>
    </source>
</reference>
<sequence>MPDKPPSKASQEHKCCGVISEASAEAHARHERRREKGPPPWIVRKLMVGVTLAIIAYSSYVYVARLCVRMIKKERGAQAGRTTGIILLSIFSILLLWVLWAYIKVVLTPPGMAKDYIQKTQQPWLTSDPSASRPPLDDDRLSCDSRLTHPNTERGDADGDQALQKAFANSQYYPPRSQHTHRSTKSHRSHKSHSSYGGERGDVLAGPAYEDHTHPEHYLSNSNSSYLEPTANAARNRSYSSSSTKRSKYRYSIGEMQNAVLAPPPPPTVMVRAPSTTTSASHRGQSQPGGLREGEGEAGVLDALPRPGDFGLGDLTAGIGGANGLGGASTATTPTATASGSPRGKGALPSAVLNADPDTTAKSAGKKTGKEKHGKQEKTTRRASVSRRPSTTPVLLPGHRYCLKDEIVKPYRTHHCSDCGTCILKYDHHCPWIGQCVGARNHKFFLNFCQATAVFTFYILITLLIYTVKANNNAANGGPEDLDAQEIVVIALSALFALFTSALCISHVRLIWQGQSTVESMHIRAVKDRETDLLRKEFGVWSFRAKMRTRKEWDAEWGALNSEGHIWWLGSGSKGWKDVMGNSIWGWFLPIGRSLSDGLDYPVNPRFDEQGRWRRRAEWPEELR</sequence>
<dbReference type="STRING" id="68775.A0A5C3LU25"/>
<proteinExistence type="inferred from homology"/>
<evidence type="ECO:0000313" key="13">
    <source>
        <dbReference type="EMBL" id="TFK36057.1"/>
    </source>
</evidence>
<keyword evidence="6" id="KW-0564">Palmitate</keyword>
<feature type="transmembrane region" description="Helical" evidence="10">
    <location>
        <begin position="42"/>
        <end position="63"/>
    </location>
</feature>
<evidence type="ECO:0000256" key="3">
    <source>
        <dbReference type="ARBA" id="ARBA00022692"/>
    </source>
</evidence>
<accession>A0A5C3LU25</accession>
<dbReference type="EMBL" id="ML213616">
    <property type="protein sequence ID" value="TFK36057.1"/>
    <property type="molecule type" value="Genomic_DNA"/>
</dbReference>
<dbReference type="OrthoDB" id="1436450at2759"/>
<feature type="transmembrane region" description="Helical" evidence="10">
    <location>
        <begin position="487"/>
        <end position="512"/>
    </location>
</feature>
<feature type="compositionally biased region" description="Basic residues" evidence="11">
    <location>
        <begin position="178"/>
        <end position="193"/>
    </location>
</feature>
<evidence type="ECO:0000313" key="14">
    <source>
        <dbReference type="Proteomes" id="UP000308652"/>
    </source>
</evidence>
<feature type="domain" description="Palmitoyltransferase DHHC" evidence="12">
    <location>
        <begin position="399"/>
        <end position="522"/>
    </location>
</feature>
<feature type="transmembrane region" description="Helical" evidence="10">
    <location>
        <begin position="84"/>
        <end position="103"/>
    </location>
</feature>
<evidence type="ECO:0000256" key="10">
    <source>
        <dbReference type="RuleBase" id="RU079119"/>
    </source>
</evidence>
<dbReference type="Pfam" id="PF01529">
    <property type="entry name" value="DHHC"/>
    <property type="match status" value="1"/>
</dbReference>